<evidence type="ECO:0000313" key="1">
    <source>
        <dbReference type="Proteomes" id="UP000887576"/>
    </source>
</evidence>
<organism evidence="1 2">
    <name type="scientific">Panagrolaimus sp. JU765</name>
    <dbReference type="NCBI Taxonomy" id="591449"/>
    <lineage>
        <taxon>Eukaryota</taxon>
        <taxon>Metazoa</taxon>
        <taxon>Ecdysozoa</taxon>
        <taxon>Nematoda</taxon>
        <taxon>Chromadorea</taxon>
        <taxon>Rhabditida</taxon>
        <taxon>Tylenchina</taxon>
        <taxon>Panagrolaimomorpha</taxon>
        <taxon>Panagrolaimoidea</taxon>
        <taxon>Panagrolaimidae</taxon>
        <taxon>Panagrolaimus</taxon>
    </lineage>
</organism>
<dbReference type="Proteomes" id="UP000887576">
    <property type="component" value="Unplaced"/>
</dbReference>
<evidence type="ECO:0000313" key="2">
    <source>
        <dbReference type="WBParaSite" id="JU765_v2.g15647.t1"/>
    </source>
</evidence>
<accession>A0AC34QES9</accession>
<sequence length="658" mass="73701">MDCIKIMNQLQDVFQAVEQEESQLPQIVVIGAQSTGKTSLIESIVGRDFLPRGTGMVTRCPLVLHLHKLKTNELTKDNQTNGHISPTIVIAGENNVPKKDTTHANNTNNGRTTASPGVTNDKTGKRPPFFAPANGNKVEKTNISGNGVSNNTSDKTIATIAAPQQAAEYATFQHTGNKQFFDFNKVRNEIETQTKNLVEDTNGISDNPIILDIYSPHVVDLTLIDLPGIIKNATKDQPPNLDVQILELIRKYIKNPNAIILAVSSGTEDFAISDSYRLANEVDSDGKRTICVLTKLDRVQNATVLKKFIQKCLPGLKIRVEQLKLEQEEILDECKELDDKKTTALNIANEFSESYCSSIKGNSEELKTDKLIGGACIANIFHTGYRDNLTNIDPLETCSPMEILNAVQNASGPRPPIQRLGFESIVKKSIETIKMPSLLCVDDVHNVLKSMLTDFCEGHYAKQFPDLVNHIERIVKDFINNRTKTAKEAVKALVAVQCAYINTNHPNYKKDVQTIETNVPKKPPAPIVPPTVPPTVEKEEEEDDDDDDEDRYSGIKDEKKIAEVKEIEQQIENYFDIVRISMQDMVPKTIMHYLVNAVHDDVRKKLMKEFNEPSCDFEMMMREDAQSTKKRTRAQKKLAELQKAQEIITDKLTDFSEI</sequence>
<dbReference type="WBParaSite" id="JU765_v2.g15647.t1">
    <property type="protein sequence ID" value="JU765_v2.g15647.t1"/>
    <property type="gene ID" value="JU765_v2.g15647"/>
</dbReference>
<name>A0AC34QES9_9BILA</name>
<proteinExistence type="predicted"/>
<reference evidence="2" key="1">
    <citation type="submission" date="2022-11" db="UniProtKB">
        <authorList>
            <consortium name="WormBaseParasite"/>
        </authorList>
    </citation>
    <scope>IDENTIFICATION</scope>
</reference>
<protein>
    <submittedName>
        <fullName evidence="2">Uncharacterized protein</fullName>
    </submittedName>
</protein>